<keyword evidence="3" id="KW-0145">Chemotaxis</keyword>
<organism evidence="8 9">
    <name type="scientific">Paragemmobacter amnigenus</name>
    <dbReference type="NCBI Taxonomy" id="2852097"/>
    <lineage>
        <taxon>Bacteria</taxon>
        <taxon>Pseudomonadati</taxon>
        <taxon>Pseudomonadota</taxon>
        <taxon>Alphaproteobacteria</taxon>
        <taxon>Rhodobacterales</taxon>
        <taxon>Paracoccaceae</taxon>
        <taxon>Paragemmobacter</taxon>
    </lineage>
</organism>
<feature type="domain" description="Flagellar motor switch protein FliN-like C-terminal" evidence="7">
    <location>
        <begin position="218"/>
        <end position="286"/>
    </location>
</feature>
<evidence type="ECO:0000259" key="7">
    <source>
        <dbReference type="Pfam" id="PF01052"/>
    </source>
</evidence>
<keyword evidence="5" id="KW-0472">Membrane</keyword>
<keyword evidence="2" id="KW-1003">Cell membrane</keyword>
<evidence type="ECO:0000256" key="2">
    <source>
        <dbReference type="ARBA" id="ARBA00022475"/>
    </source>
</evidence>
<keyword evidence="8" id="KW-0966">Cell projection</keyword>
<keyword evidence="9" id="KW-1185">Reference proteome</keyword>
<evidence type="ECO:0000256" key="1">
    <source>
        <dbReference type="ARBA" id="ARBA00004202"/>
    </source>
</evidence>
<comment type="caution">
    <text evidence="8">The sequence shown here is derived from an EMBL/GenBank/DDBJ whole genome shotgun (WGS) entry which is preliminary data.</text>
</comment>
<accession>A0ABS6J809</accession>
<dbReference type="Pfam" id="PF01052">
    <property type="entry name" value="FliMN_C"/>
    <property type="match status" value="1"/>
</dbReference>
<dbReference type="InterPro" id="IPR001543">
    <property type="entry name" value="FliN-like_C"/>
</dbReference>
<dbReference type="EMBL" id="JAAATX020000012">
    <property type="protein sequence ID" value="MBU9699376.1"/>
    <property type="molecule type" value="Genomic_DNA"/>
</dbReference>
<comment type="function">
    <text evidence="6">FliM is one of three proteins (FliG, FliN, FliM) that forms the rotor-mounted switch complex (C ring), located at the base of the basal body. This complex interacts with the CheY and CheZ chemotaxis proteins, in addition to contacting components of the motor that determine the direction of flagellar rotation.</text>
</comment>
<keyword evidence="8" id="KW-0969">Cilium</keyword>
<dbReference type="InterPro" id="IPR036429">
    <property type="entry name" value="SpoA-like_sf"/>
</dbReference>
<evidence type="ECO:0000313" key="8">
    <source>
        <dbReference type="EMBL" id="MBU9699376.1"/>
    </source>
</evidence>
<keyword evidence="8" id="KW-0282">Flagellum</keyword>
<name>A0ABS6J809_9RHOB</name>
<dbReference type="InterPro" id="IPR028976">
    <property type="entry name" value="CheC-like_sf"/>
</dbReference>
<comment type="subcellular location">
    <subcellularLocation>
        <location evidence="1">Cell membrane</location>
        <topology evidence="1">Peripheral membrane protein</topology>
    </subcellularLocation>
</comment>
<dbReference type="Gene3D" id="2.30.330.10">
    <property type="entry name" value="SpoA-like"/>
    <property type="match status" value="1"/>
</dbReference>
<sequence length="298" mass="30840">MALIRARRQDSGAEVAQGGLADLAARAWTLAVARAGQDELGVSVELRGVTVERRMLAELAEMLPERALIAVLDEGAGDATGVAVLDADLMAGMVEALTTGAVAAAGEGGARRPTRTDAALLAPVLDRALAGFEAALASAEGVDLPPRGYRFATTADGARTLSLLLEDGPYRVLRADCLLAGEARRGALLLGLPDRRAAAVPAAPVVEDDGFTAELARQVEGAQVRLDAVLWRLTLPLGETMALQAGMELALPRADIRRVGLEGMDGRRLAEGRLGRQGGLRAIRLDGPPEGAALLPGG</sequence>
<dbReference type="Proteomes" id="UP000731907">
    <property type="component" value="Unassembled WGS sequence"/>
</dbReference>
<evidence type="ECO:0000256" key="3">
    <source>
        <dbReference type="ARBA" id="ARBA00022500"/>
    </source>
</evidence>
<protein>
    <submittedName>
        <fullName evidence="8">FliM/FliN family flagellar motor switch protein</fullName>
    </submittedName>
</protein>
<gene>
    <name evidence="8" type="ORF">GU927_016135</name>
</gene>
<keyword evidence="4" id="KW-0283">Flagellar rotation</keyword>
<evidence type="ECO:0000256" key="6">
    <source>
        <dbReference type="ARBA" id="ARBA00025044"/>
    </source>
</evidence>
<evidence type="ECO:0000256" key="5">
    <source>
        <dbReference type="ARBA" id="ARBA00023136"/>
    </source>
</evidence>
<evidence type="ECO:0000313" key="9">
    <source>
        <dbReference type="Proteomes" id="UP000731907"/>
    </source>
</evidence>
<dbReference type="Gene3D" id="3.40.1550.10">
    <property type="entry name" value="CheC-like"/>
    <property type="match status" value="1"/>
</dbReference>
<dbReference type="RefSeq" id="WP_161763496.1">
    <property type="nucleotide sequence ID" value="NZ_JAAATX020000012.1"/>
</dbReference>
<proteinExistence type="predicted"/>
<evidence type="ECO:0000256" key="4">
    <source>
        <dbReference type="ARBA" id="ARBA00022779"/>
    </source>
</evidence>
<reference evidence="8 9" key="1">
    <citation type="submission" date="2021-06" db="EMBL/GenBank/DDBJ databases">
        <title>Rhodobacteraceae bacterium strain HSP-20.</title>
        <authorList>
            <person name="Chen W.-M."/>
        </authorList>
    </citation>
    <scope>NUCLEOTIDE SEQUENCE [LARGE SCALE GENOMIC DNA]</scope>
    <source>
        <strain evidence="8 9">HSP-20</strain>
    </source>
</reference>